<dbReference type="CDD" id="cd22358">
    <property type="entry name" value="SfsA-like_archaeal"/>
    <property type="match status" value="1"/>
</dbReference>
<dbReference type="Pfam" id="PF03749">
    <property type="entry name" value="SfsA"/>
    <property type="match status" value="1"/>
</dbReference>
<dbReference type="GO" id="GO:0003677">
    <property type="term" value="F:DNA binding"/>
    <property type="evidence" value="ECO:0007669"/>
    <property type="project" value="InterPro"/>
</dbReference>
<dbReference type="NCBIfam" id="TIGR00230">
    <property type="entry name" value="sfsA"/>
    <property type="match status" value="1"/>
</dbReference>
<dbReference type="EMBL" id="DRZM01000069">
    <property type="protein sequence ID" value="HHP04510.1"/>
    <property type="molecule type" value="Genomic_DNA"/>
</dbReference>
<gene>
    <name evidence="3" type="primary">sfsA</name>
    <name evidence="3" type="ORF">ENM88_01995</name>
</gene>
<reference evidence="3" key="1">
    <citation type="journal article" date="2020" name="mSystems">
        <title>Genome- and Community-Level Interaction Insights into Carbon Utilization and Element Cycling Functions of Hydrothermarchaeota in Hydrothermal Sediment.</title>
        <authorList>
            <person name="Zhou Z."/>
            <person name="Liu Y."/>
            <person name="Xu W."/>
            <person name="Pan J."/>
            <person name="Luo Z.H."/>
            <person name="Li M."/>
        </authorList>
    </citation>
    <scope>NUCLEOTIDE SEQUENCE [LARGE SCALE GENOMIC DNA]</scope>
    <source>
        <strain evidence="3">SpSt-1125</strain>
    </source>
</reference>
<evidence type="ECO:0000259" key="1">
    <source>
        <dbReference type="Pfam" id="PF03749"/>
    </source>
</evidence>
<dbReference type="Gene3D" id="3.40.1350.60">
    <property type="match status" value="1"/>
</dbReference>
<evidence type="ECO:0000313" key="3">
    <source>
        <dbReference type="EMBL" id="HHP04510.1"/>
    </source>
</evidence>
<dbReference type="AlphaFoldDB" id="A0A7J3X5L4"/>
<organism evidence="3">
    <name type="scientific">Thermofilum pendens</name>
    <dbReference type="NCBI Taxonomy" id="2269"/>
    <lineage>
        <taxon>Archaea</taxon>
        <taxon>Thermoproteota</taxon>
        <taxon>Thermoprotei</taxon>
        <taxon>Thermofilales</taxon>
        <taxon>Thermofilaceae</taxon>
        <taxon>Thermofilum</taxon>
    </lineage>
</organism>
<evidence type="ECO:0000259" key="2">
    <source>
        <dbReference type="Pfam" id="PF17746"/>
    </source>
</evidence>
<protein>
    <submittedName>
        <fullName evidence="3">DNA/RNA nuclease SfsA</fullName>
    </submittedName>
</protein>
<proteinExistence type="predicted"/>
<dbReference type="InterPro" id="IPR005224">
    <property type="entry name" value="SfsA"/>
</dbReference>
<feature type="domain" description="Sugar fermentation stimulation protein C-terminal" evidence="1">
    <location>
        <begin position="83"/>
        <end position="214"/>
    </location>
</feature>
<dbReference type="Pfam" id="PF17746">
    <property type="entry name" value="SfsA_N"/>
    <property type="match status" value="1"/>
</dbReference>
<dbReference type="PANTHER" id="PTHR30545:SF2">
    <property type="entry name" value="SUGAR FERMENTATION STIMULATION PROTEIN A"/>
    <property type="match status" value="1"/>
</dbReference>
<dbReference type="InterPro" id="IPR040452">
    <property type="entry name" value="SfsA_C"/>
</dbReference>
<dbReference type="Gene3D" id="2.40.50.580">
    <property type="match status" value="1"/>
</dbReference>
<dbReference type="PANTHER" id="PTHR30545">
    <property type="entry name" value="SUGAR FERMENTATION STIMULATION PROTEIN A"/>
    <property type="match status" value="1"/>
</dbReference>
<comment type="caution">
    <text evidence="3">The sequence shown here is derived from an EMBL/GenBank/DDBJ whole genome shotgun (WGS) entry which is preliminary data.</text>
</comment>
<feature type="domain" description="SfsA N-terminal OB" evidence="2">
    <location>
        <begin position="15"/>
        <end position="78"/>
    </location>
</feature>
<sequence>MELIRLPEPVECEVVARRNRFVVEVAVQGRVERAYTNNTGRLSEFMVLGRKCYCLHKEGGATSLRLIAFEDSGGAALIDTAIQAKAFEVALQRGVLPWAPCRIASRNPRLYSSVLDYLLDCGGEPVYAELKSAVLRDGVYASYPDCPTHRGRRHVTDLIAHARAGGKGLIVFIAALPGVLAFKPYERGDPVVAKLLREARLHGVQLRAVSMHYLPSTSQVVLDNPDLPVHV</sequence>
<accession>A0A7J3X5L4</accession>
<name>A0A7J3X5L4_THEPE</name>
<dbReference type="InterPro" id="IPR041465">
    <property type="entry name" value="SfsA_N"/>
</dbReference>